<proteinExistence type="inferred from homology"/>
<dbReference type="InterPro" id="IPR041492">
    <property type="entry name" value="HAD_2"/>
</dbReference>
<reference evidence="6 7" key="1">
    <citation type="submission" date="2020-05" db="EMBL/GenBank/DDBJ databases">
        <title>Nakamurella sp. DB0629 isolated from air conditioner.</title>
        <authorList>
            <person name="Kim D.H."/>
            <person name="Kim D.-U."/>
        </authorList>
    </citation>
    <scope>NUCLEOTIDE SEQUENCE [LARGE SCALE GENOMIC DNA]</scope>
    <source>
        <strain evidence="6 7">DB0629</strain>
    </source>
</reference>
<keyword evidence="7" id="KW-1185">Reference proteome</keyword>
<comment type="caution">
    <text evidence="6">The sequence shown here is derived from an EMBL/GenBank/DDBJ whole genome shotgun (WGS) entry which is preliminary data.</text>
</comment>
<evidence type="ECO:0000256" key="1">
    <source>
        <dbReference type="ARBA" id="ARBA00001946"/>
    </source>
</evidence>
<keyword evidence="4" id="KW-0460">Magnesium</keyword>
<organism evidence="6 7">
    <name type="scientific">Nakamurella aerolata</name>
    <dbReference type="NCBI Taxonomy" id="1656892"/>
    <lineage>
        <taxon>Bacteria</taxon>
        <taxon>Bacillati</taxon>
        <taxon>Actinomycetota</taxon>
        <taxon>Actinomycetes</taxon>
        <taxon>Nakamurellales</taxon>
        <taxon>Nakamurellaceae</taxon>
        <taxon>Nakamurella</taxon>
    </lineage>
</organism>
<accession>A0A849A5T5</accession>
<evidence type="ECO:0000313" key="7">
    <source>
        <dbReference type="Proteomes" id="UP000562984"/>
    </source>
</evidence>
<dbReference type="CDD" id="cd07505">
    <property type="entry name" value="HAD_BPGM-like"/>
    <property type="match status" value="1"/>
</dbReference>
<dbReference type="SFLD" id="SFLDG01129">
    <property type="entry name" value="C1.5:_HAD__Beta-PGM__Phosphata"/>
    <property type="match status" value="1"/>
</dbReference>
<keyword evidence="5" id="KW-0119">Carbohydrate metabolism</keyword>
<dbReference type="GO" id="GO:0046872">
    <property type="term" value="F:metal ion binding"/>
    <property type="evidence" value="ECO:0007669"/>
    <property type="project" value="UniProtKB-KW"/>
</dbReference>
<dbReference type="InterPro" id="IPR051600">
    <property type="entry name" value="Beta-PGM-like"/>
</dbReference>
<comment type="cofactor">
    <cofactor evidence="1">
        <name>Mg(2+)</name>
        <dbReference type="ChEBI" id="CHEBI:18420"/>
    </cofactor>
</comment>
<dbReference type="GO" id="GO:0003824">
    <property type="term" value="F:catalytic activity"/>
    <property type="evidence" value="ECO:0007669"/>
    <property type="project" value="UniProtKB-ARBA"/>
</dbReference>
<dbReference type="EMBL" id="JABEND010000001">
    <property type="protein sequence ID" value="NNG34381.1"/>
    <property type="molecule type" value="Genomic_DNA"/>
</dbReference>
<dbReference type="SFLD" id="SFLDS00003">
    <property type="entry name" value="Haloacid_Dehalogenase"/>
    <property type="match status" value="1"/>
</dbReference>
<evidence type="ECO:0000256" key="5">
    <source>
        <dbReference type="ARBA" id="ARBA00023277"/>
    </source>
</evidence>
<dbReference type="PANTHER" id="PTHR46193">
    <property type="entry name" value="6-PHOSPHOGLUCONATE PHOSPHATASE"/>
    <property type="match status" value="1"/>
</dbReference>
<evidence type="ECO:0000256" key="4">
    <source>
        <dbReference type="ARBA" id="ARBA00022842"/>
    </source>
</evidence>
<evidence type="ECO:0000313" key="6">
    <source>
        <dbReference type="EMBL" id="NNG34381.1"/>
    </source>
</evidence>
<dbReference type="InterPro" id="IPR023214">
    <property type="entry name" value="HAD_sf"/>
</dbReference>
<dbReference type="InterPro" id="IPR036412">
    <property type="entry name" value="HAD-like_sf"/>
</dbReference>
<dbReference type="Proteomes" id="UP000562984">
    <property type="component" value="Unassembled WGS sequence"/>
</dbReference>
<keyword evidence="3" id="KW-0479">Metal-binding</keyword>
<dbReference type="InterPro" id="IPR023198">
    <property type="entry name" value="PGP-like_dom2"/>
</dbReference>
<dbReference type="Gene3D" id="1.10.150.240">
    <property type="entry name" value="Putative phosphatase, domain 2"/>
    <property type="match status" value="1"/>
</dbReference>
<dbReference type="PANTHER" id="PTHR46193:SF18">
    <property type="entry name" value="HEXITOL PHOSPHATASE B"/>
    <property type="match status" value="1"/>
</dbReference>
<dbReference type="FunFam" id="3.40.50.1000:FF:000162">
    <property type="entry name" value="HAD-like protein"/>
    <property type="match status" value="1"/>
</dbReference>
<dbReference type="NCBIfam" id="TIGR01509">
    <property type="entry name" value="HAD-SF-IA-v3"/>
    <property type="match status" value="1"/>
</dbReference>
<evidence type="ECO:0000256" key="3">
    <source>
        <dbReference type="ARBA" id="ARBA00022723"/>
    </source>
</evidence>
<dbReference type="PRINTS" id="PR00413">
    <property type="entry name" value="HADHALOGNASE"/>
</dbReference>
<dbReference type="AlphaFoldDB" id="A0A849A5T5"/>
<dbReference type="Gene3D" id="3.40.50.1000">
    <property type="entry name" value="HAD superfamily/HAD-like"/>
    <property type="match status" value="1"/>
</dbReference>
<gene>
    <name evidence="6" type="ORF">HKD39_01325</name>
</gene>
<protein>
    <submittedName>
        <fullName evidence="6">HAD family phosphatase</fullName>
    </submittedName>
</protein>
<name>A0A849A5T5_9ACTN</name>
<evidence type="ECO:0000256" key="2">
    <source>
        <dbReference type="ARBA" id="ARBA00006171"/>
    </source>
</evidence>
<dbReference type="SUPFAM" id="SSF56784">
    <property type="entry name" value="HAD-like"/>
    <property type="match status" value="1"/>
</dbReference>
<comment type="similarity">
    <text evidence="2">Belongs to the HAD-like hydrolase superfamily. CbbY/CbbZ/Gph/YieH family.</text>
</comment>
<dbReference type="Pfam" id="PF13419">
    <property type="entry name" value="HAD_2"/>
    <property type="match status" value="1"/>
</dbReference>
<dbReference type="InterPro" id="IPR006439">
    <property type="entry name" value="HAD-SF_hydro_IA"/>
</dbReference>
<sequence length="224" mass="23695">MRAVLFDMDGTLTDSEKLWSISLDRTAADLGGTLSPQAREAMVGHDMVDSVRMFLADIAPDRTDLDPGAVAQLLTRHTAELFAEAMPWRPGAQALLAAVRASGLRTALVTATHHSLVELALNTLGRNSFDAIVAGDEVTNNKPDPEPYLRAMELLGVSADQAVAVEDSPNGSRSAAAAGVPVLVVPSETQVAPAPGLFFAESLVDVDPGDLRRIHNEHLTAPQS</sequence>